<sequence length="139" mass="15568">MVASAGKIVGICIGSFLAFTILFVIYLHITLGAFKETFDGWYRSIARLRHRQRKRGDNELGGEQLPNAQMSSITHLPTHMPPERPTNASFDSILTGTTLVCPSPTVTPPRVHDPREVVRRVNIEDPRMYAATLTSIYFI</sequence>
<dbReference type="AlphaFoldDB" id="A0A0C3BHJ5"/>
<keyword evidence="1" id="KW-1133">Transmembrane helix</keyword>
<dbReference type="HOGENOM" id="CLU_1845855_0_0_1"/>
<name>A0A0C3BHJ5_PILCF</name>
<accession>A0A0C3BHJ5</accession>
<organism evidence="2 3">
    <name type="scientific">Piloderma croceum (strain F 1598)</name>
    <dbReference type="NCBI Taxonomy" id="765440"/>
    <lineage>
        <taxon>Eukaryota</taxon>
        <taxon>Fungi</taxon>
        <taxon>Dikarya</taxon>
        <taxon>Basidiomycota</taxon>
        <taxon>Agaricomycotina</taxon>
        <taxon>Agaricomycetes</taxon>
        <taxon>Agaricomycetidae</taxon>
        <taxon>Atheliales</taxon>
        <taxon>Atheliaceae</taxon>
        <taxon>Piloderma</taxon>
    </lineage>
</organism>
<evidence type="ECO:0000313" key="2">
    <source>
        <dbReference type="EMBL" id="KIM76837.1"/>
    </source>
</evidence>
<keyword evidence="1" id="KW-0472">Membrane</keyword>
<reference evidence="3" key="2">
    <citation type="submission" date="2015-01" db="EMBL/GenBank/DDBJ databases">
        <title>Evolutionary Origins and Diversification of the Mycorrhizal Mutualists.</title>
        <authorList>
            <consortium name="DOE Joint Genome Institute"/>
            <consortium name="Mycorrhizal Genomics Consortium"/>
            <person name="Kohler A."/>
            <person name="Kuo A."/>
            <person name="Nagy L.G."/>
            <person name="Floudas D."/>
            <person name="Copeland A."/>
            <person name="Barry K.W."/>
            <person name="Cichocki N."/>
            <person name="Veneault-Fourrey C."/>
            <person name="LaButti K."/>
            <person name="Lindquist E.A."/>
            <person name="Lipzen A."/>
            <person name="Lundell T."/>
            <person name="Morin E."/>
            <person name="Murat C."/>
            <person name="Riley R."/>
            <person name="Ohm R."/>
            <person name="Sun H."/>
            <person name="Tunlid A."/>
            <person name="Henrissat B."/>
            <person name="Grigoriev I.V."/>
            <person name="Hibbett D.S."/>
            <person name="Martin F."/>
        </authorList>
    </citation>
    <scope>NUCLEOTIDE SEQUENCE [LARGE SCALE GENOMIC DNA]</scope>
    <source>
        <strain evidence="3">F 1598</strain>
    </source>
</reference>
<protein>
    <submittedName>
        <fullName evidence="2">Uncharacterized protein</fullName>
    </submittedName>
</protein>
<dbReference type="InParanoid" id="A0A0C3BHJ5"/>
<dbReference type="Proteomes" id="UP000054166">
    <property type="component" value="Unassembled WGS sequence"/>
</dbReference>
<dbReference type="EMBL" id="KN833031">
    <property type="protein sequence ID" value="KIM76837.1"/>
    <property type="molecule type" value="Genomic_DNA"/>
</dbReference>
<reference evidence="2 3" key="1">
    <citation type="submission" date="2014-04" db="EMBL/GenBank/DDBJ databases">
        <authorList>
            <consortium name="DOE Joint Genome Institute"/>
            <person name="Kuo A."/>
            <person name="Tarkka M."/>
            <person name="Buscot F."/>
            <person name="Kohler A."/>
            <person name="Nagy L.G."/>
            <person name="Floudas D."/>
            <person name="Copeland A."/>
            <person name="Barry K.W."/>
            <person name="Cichocki N."/>
            <person name="Veneault-Fourrey C."/>
            <person name="LaButti K."/>
            <person name="Lindquist E.A."/>
            <person name="Lipzen A."/>
            <person name="Lundell T."/>
            <person name="Morin E."/>
            <person name="Murat C."/>
            <person name="Sun H."/>
            <person name="Tunlid A."/>
            <person name="Henrissat B."/>
            <person name="Grigoriev I.V."/>
            <person name="Hibbett D.S."/>
            <person name="Martin F."/>
            <person name="Nordberg H.P."/>
            <person name="Cantor M.N."/>
            <person name="Hua S.X."/>
        </authorList>
    </citation>
    <scope>NUCLEOTIDE SEQUENCE [LARGE SCALE GENOMIC DNA]</scope>
    <source>
        <strain evidence="2 3">F 1598</strain>
    </source>
</reference>
<feature type="transmembrane region" description="Helical" evidence="1">
    <location>
        <begin position="6"/>
        <end position="27"/>
    </location>
</feature>
<gene>
    <name evidence="2" type="ORF">PILCRDRAFT_826052</name>
</gene>
<evidence type="ECO:0000313" key="3">
    <source>
        <dbReference type="Proteomes" id="UP000054166"/>
    </source>
</evidence>
<evidence type="ECO:0000256" key="1">
    <source>
        <dbReference type="SAM" id="Phobius"/>
    </source>
</evidence>
<proteinExistence type="predicted"/>
<keyword evidence="3" id="KW-1185">Reference proteome</keyword>
<keyword evidence="1" id="KW-0812">Transmembrane</keyword>